<evidence type="ECO:0000259" key="3">
    <source>
        <dbReference type="Pfam" id="PF04892"/>
    </source>
</evidence>
<sequence length="289" mass="33705">MKIITFFKPLSFIPALLIMYMIYSFSAQPGEVSSSTSYKVSESIVSTYNKVTQQNWENWQIQEKANQINKYVRKGAHVTEYFLLAVAVSFPLYVYGVRGILLMLLAGAICVGYAFGDERHQAMVAGRVATPRDVGIDSIGIFIGIILVRILGWSARVSVTGPRMERQQRKIQQELDRREEELAYREEMLRRRERKDDMRQTADQTFEKDRSQGQTRAYRPDEMTRRDRYSSNPYMEGRYGQDSWDRSVYPYPEDEHAGYEREEDELAGNDYDAPDELSDDIPLFHRKKR</sequence>
<feature type="compositionally biased region" description="Basic and acidic residues" evidence="1">
    <location>
        <begin position="218"/>
        <end position="229"/>
    </location>
</feature>
<proteinExistence type="predicted"/>
<feature type="compositionally biased region" description="Basic and acidic residues" evidence="1">
    <location>
        <begin position="192"/>
        <end position="211"/>
    </location>
</feature>
<comment type="caution">
    <text evidence="4">The sequence shown here is derived from an EMBL/GenBank/DDBJ whole genome shotgun (WGS) entry which is preliminary data.</text>
</comment>
<evidence type="ECO:0000313" key="4">
    <source>
        <dbReference type="EMBL" id="MSS14674.1"/>
    </source>
</evidence>
<evidence type="ECO:0000313" key="5">
    <source>
        <dbReference type="Proteomes" id="UP000481852"/>
    </source>
</evidence>
<dbReference type="Proteomes" id="UP000481852">
    <property type="component" value="Unassembled WGS sequence"/>
</dbReference>
<feature type="transmembrane region" description="Helical" evidence="2">
    <location>
        <begin position="136"/>
        <end position="155"/>
    </location>
</feature>
<keyword evidence="5" id="KW-1185">Reference proteome</keyword>
<dbReference type="AlphaFoldDB" id="A0A6L5X719"/>
<evidence type="ECO:0000256" key="2">
    <source>
        <dbReference type="SAM" id="Phobius"/>
    </source>
</evidence>
<feature type="region of interest" description="Disordered" evidence="1">
    <location>
        <begin position="192"/>
        <end position="289"/>
    </location>
</feature>
<dbReference type="EMBL" id="VULZ01000005">
    <property type="protein sequence ID" value="MSS14674.1"/>
    <property type="molecule type" value="Genomic_DNA"/>
</dbReference>
<dbReference type="NCBIfam" id="NF037970">
    <property type="entry name" value="vanZ_1"/>
    <property type="match status" value="1"/>
</dbReference>
<organism evidence="4 5">
    <name type="scientific">Porcincola intestinalis</name>
    <dbReference type="NCBI Taxonomy" id="2606632"/>
    <lineage>
        <taxon>Bacteria</taxon>
        <taxon>Bacillati</taxon>
        <taxon>Bacillota</taxon>
        <taxon>Clostridia</taxon>
        <taxon>Lachnospirales</taxon>
        <taxon>Lachnospiraceae</taxon>
        <taxon>Porcincola</taxon>
    </lineage>
</organism>
<reference evidence="4 5" key="1">
    <citation type="submission" date="2019-08" db="EMBL/GenBank/DDBJ databases">
        <title>In-depth cultivation of the pig gut microbiome towards novel bacterial diversity and tailored functional studies.</title>
        <authorList>
            <person name="Wylensek D."/>
            <person name="Hitch T.C.A."/>
            <person name="Clavel T."/>
        </authorList>
    </citation>
    <scope>NUCLEOTIDE SEQUENCE [LARGE SCALE GENOMIC DNA]</scope>
    <source>
        <strain evidence="4 5">Oil+RF-744-WCA-WT-11</strain>
    </source>
</reference>
<evidence type="ECO:0000256" key="1">
    <source>
        <dbReference type="SAM" id="MobiDB-lite"/>
    </source>
</evidence>
<dbReference type="RefSeq" id="WP_154524730.1">
    <property type="nucleotide sequence ID" value="NZ_VULZ01000005.1"/>
</dbReference>
<accession>A0A6L5X719</accession>
<name>A0A6L5X719_9FIRM</name>
<gene>
    <name evidence="4" type="ORF">FYJ35_06395</name>
</gene>
<feature type="compositionally biased region" description="Acidic residues" evidence="1">
    <location>
        <begin position="261"/>
        <end position="279"/>
    </location>
</feature>
<feature type="transmembrane region" description="Helical" evidence="2">
    <location>
        <begin position="92"/>
        <end position="115"/>
    </location>
</feature>
<dbReference type="InterPro" id="IPR006976">
    <property type="entry name" value="VanZ-like"/>
</dbReference>
<keyword evidence="2" id="KW-0472">Membrane</keyword>
<feature type="domain" description="VanZ-like" evidence="3">
    <location>
        <begin position="13"/>
        <end position="151"/>
    </location>
</feature>
<protein>
    <submittedName>
        <fullName evidence="4">VanZ family protein</fullName>
    </submittedName>
</protein>
<keyword evidence="2" id="KW-0812">Transmembrane</keyword>
<keyword evidence="2" id="KW-1133">Transmembrane helix</keyword>
<dbReference type="Pfam" id="PF04892">
    <property type="entry name" value="VanZ"/>
    <property type="match status" value="1"/>
</dbReference>